<proteinExistence type="predicted"/>
<dbReference type="EMBL" id="BSUN01000001">
    <property type="protein sequence ID" value="GMA35659.1"/>
    <property type="molecule type" value="Genomic_DNA"/>
</dbReference>
<evidence type="ECO:0000313" key="2">
    <source>
        <dbReference type="EMBL" id="GMA35659.1"/>
    </source>
</evidence>
<keyword evidence="3" id="KW-1185">Reference proteome</keyword>
<organism evidence="2 3">
    <name type="scientific">Demequina litorisediminis</name>
    <dbReference type="NCBI Taxonomy" id="1849022"/>
    <lineage>
        <taxon>Bacteria</taxon>
        <taxon>Bacillati</taxon>
        <taxon>Actinomycetota</taxon>
        <taxon>Actinomycetes</taxon>
        <taxon>Micrococcales</taxon>
        <taxon>Demequinaceae</taxon>
        <taxon>Demequina</taxon>
    </lineage>
</organism>
<sequence length="84" mass="9262">MLRGVEASTLATALKGADDAVRDKILRNMSARAQEALVEEIDLLGKVRISMVEEARSRVVQVIRGLEESGEIMISRDSEDEYVA</sequence>
<dbReference type="SUPFAM" id="SSF48029">
    <property type="entry name" value="FliG"/>
    <property type="match status" value="1"/>
</dbReference>
<feature type="domain" description="Flagellar motor switch protein FliG C-terminal" evidence="1">
    <location>
        <begin position="2"/>
        <end position="74"/>
    </location>
</feature>
<dbReference type="InterPro" id="IPR011002">
    <property type="entry name" value="FliG_a-hlx"/>
</dbReference>
<dbReference type="PANTHER" id="PTHR30534">
    <property type="entry name" value="FLAGELLAR MOTOR SWITCH PROTEIN FLIG"/>
    <property type="match status" value="1"/>
</dbReference>
<gene>
    <name evidence="2" type="ORF">GCM10025876_18630</name>
</gene>
<dbReference type="InterPro" id="IPR000090">
    <property type="entry name" value="Flg_Motor_Flig"/>
</dbReference>
<dbReference type="Proteomes" id="UP001157125">
    <property type="component" value="Unassembled WGS sequence"/>
</dbReference>
<evidence type="ECO:0000313" key="3">
    <source>
        <dbReference type="Proteomes" id="UP001157125"/>
    </source>
</evidence>
<dbReference type="PANTHER" id="PTHR30534:SF0">
    <property type="entry name" value="FLAGELLAR MOTOR SWITCH PROTEIN FLIG"/>
    <property type="match status" value="1"/>
</dbReference>
<dbReference type="InterPro" id="IPR023087">
    <property type="entry name" value="Flg_Motor_Flig_C"/>
</dbReference>
<evidence type="ECO:0000259" key="1">
    <source>
        <dbReference type="Pfam" id="PF01706"/>
    </source>
</evidence>
<name>A0ABQ6ID78_9MICO</name>
<comment type="caution">
    <text evidence="2">The sequence shown here is derived from an EMBL/GenBank/DDBJ whole genome shotgun (WGS) entry which is preliminary data.</text>
</comment>
<dbReference type="Pfam" id="PF01706">
    <property type="entry name" value="FliG_C"/>
    <property type="match status" value="1"/>
</dbReference>
<protein>
    <recommendedName>
        <fullName evidence="1">Flagellar motor switch protein FliG C-terminal domain-containing protein</fullName>
    </recommendedName>
</protein>
<reference evidence="3" key="1">
    <citation type="journal article" date="2019" name="Int. J. Syst. Evol. Microbiol.">
        <title>The Global Catalogue of Microorganisms (GCM) 10K type strain sequencing project: providing services to taxonomists for standard genome sequencing and annotation.</title>
        <authorList>
            <consortium name="The Broad Institute Genomics Platform"/>
            <consortium name="The Broad Institute Genome Sequencing Center for Infectious Disease"/>
            <person name="Wu L."/>
            <person name="Ma J."/>
        </authorList>
    </citation>
    <scope>NUCLEOTIDE SEQUENCE [LARGE SCALE GENOMIC DNA]</scope>
    <source>
        <strain evidence="3">NBRC 112299</strain>
    </source>
</reference>
<accession>A0ABQ6ID78</accession>
<dbReference type="Gene3D" id="1.10.220.30">
    <property type="match status" value="1"/>
</dbReference>